<dbReference type="PROSITE" id="PS00844">
    <property type="entry name" value="DALA_DALA_LIGASE_2"/>
    <property type="match status" value="1"/>
</dbReference>
<keyword evidence="12 20" id="KW-0460">Magnesium</keyword>
<evidence type="ECO:0000256" key="12">
    <source>
        <dbReference type="ARBA" id="ARBA00022842"/>
    </source>
</evidence>
<comment type="caution">
    <text evidence="23">The sequence shown here is derived from an EMBL/GenBank/DDBJ whole genome shotgun (WGS) entry which is preliminary data.</text>
</comment>
<evidence type="ECO:0000256" key="10">
    <source>
        <dbReference type="ARBA" id="ARBA00022741"/>
    </source>
</evidence>
<dbReference type="HAMAP" id="MF_00047">
    <property type="entry name" value="Dala_Dala_lig"/>
    <property type="match status" value="1"/>
</dbReference>
<evidence type="ECO:0000313" key="24">
    <source>
        <dbReference type="Proteomes" id="UP000219329"/>
    </source>
</evidence>
<dbReference type="NCBIfam" id="TIGR01205">
    <property type="entry name" value="D_ala_D_alaTIGR"/>
    <property type="match status" value="1"/>
</dbReference>
<evidence type="ECO:0000256" key="20">
    <source>
        <dbReference type="PIRSR" id="PIRSR039102-3"/>
    </source>
</evidence>
<evidence type="ECO:0000256" key="6">
    <source>
        <dbReference type="ARBA" id="ARBA00012216"/>
    </source>
</evidence>
<feature type="binding site" evidence="20">
    <location>
        <position position="273"/>
    </location>
    <ligand>
        <name>Mg(2+)</name>
        <dbReference type="ChEBI" id="CHEBI:18420"/>
        <label>2</label>
    </ligand>
</feature>
<dbReference type="GO" id="GO:0005737">
    <property type="term" value="C:cytoplasm"/>
    <property type="evidence" value="ECO:0007669"/>
    <property type="project" value="UniProtKB-SubCell"/>
</dbReference>
<evidence type="ECO:0000256" key="16">
    <source>
        <dbReference type="ARBA" id="ARBA00023316"/>
    </source>
</evidence>
<dbReference type="EC" id="6.3.2.4" evidence="6 18"/>
<comment type="pathway">
    <text evidence="4 18">Cell wall biogenesis; peptidoglycan biosynthesis.</text>
</comment>
<dbReference type="InterPro" id="IPR000291">
    <property type="entry name" value="D-Ala_lig_Van_CS"/>
</dbReference>
<feature type="domain" description="ATP-grasp" evidence="22">
    <location>
        <begin position="112"/>
        <end position="306"/>
    </location>
</feature>
<feature type="active site" evidence="19">
    <location>
        <position position="153"/>
    </location>
</feature>
<organism evidence="23 24">
    <name type="scientific">OM182 bacterium MED-G28</name>
    <dbReference type="NCBI Taxonomy" id="1986256"/>
    <lineage>
        <taxon>Bacteria</taxon>
        <taxon>Pseudomonadati</taxon>
        <taxon>Pseudomonadota</taxon>
        <taxon>Gammaproteobacteria</taxon>
        <taxon>OMG group</taxon>
        <taxon>OM182 clade</taxon>
    </lineage>
</organism>
<dbReference type="Proteomes" id="UP000219329">
    <property type="component" value="Unassembled WGS sequence"/>
</dbReference>
<keyword evidence="15 20" id="KW-0464">Manganese</keyword>
<evidence type="ECO:0000256" key="19">
    <source>
        <dbReference type="PIRSR" id="PIRSR039102-1"/>
    </source>
</evidence>
<dbReference type="NCBIfam" id="NF002378">
    <property type="entry name" value="PRK01372.1"/>
    <property type="match status" value="1"/>
</dbReference>
<feature type="binding site" evidence="20">
    <location>
        <position position="260"/>
    </location>
    <ligand>
        <name>Mg(2+)</name>
        <dbReference type="ChEBI" id="CHEBI:18420"/>
        <label>1</label>
    </ligand>
</feature>
<comment type="function">
    <text evidence="2 18">Cell wall formation.</text>
</comment>
<dbReference type="Pfam" id="PF01820">
    <property type="entry name" value="Dala_Dala_lig_N"/>
    <property type="match status" value="1"/>
</dbReference>
<dbReference type="EMBL" id="NTJZ01000011">
    <property type="protein sequence ID" value="PDH33072.1"/>
    <property type="molecule type" value="Genomic_DNA"/>
</dbReference>
<dbReference type="PROSITE" id="PS00843">
    <property type="entry name" value="DALA_DALA_LIGASE_1"/>
    <property type="match status" value="1"/>
</dbReference>
<evidence type="ECO:0000256" key="4">
    <source>
        <dbReference type="ARBA" id="ARBA00004752"/>
    </source>
</evidence>
<comment type="cofactor">
    <cofactor evidence="20">
        <name>Mg(2+)</name>
        <dbReference type="ChEBI" id="CHEBI:18420"/>
    </cofactor>
    <cofactor evidence="20">
        <name>Mn(2+)</name>
        <dbReference type="ChEBI" id="CHEBI:29035"/>
    </cofactor>
    <text evidence="20">Binds 2 magnesium or manganese ions per subunit.</text>
</comment>
<dbReference type="PROSITE" id="PS50975">
    <property type="entry name" value="ATP_GRASP"/>
    <property type="match status" value="1"/>
</dbReference>
<keyword evidence="16 18" id="KW-0961">Cell wall biogenesis/degradation</keyword>
<dbReference type="FunFam" id="3.30.470.20:FF:000008">
    <property type="entry name" value="D-alanine--D-alanine ligase"/>
    <property type="match status" value="1"/>
</dbReference>
<feature type="binding site" evidence="20">
    <location>
        <position position="275"/>
    </location>
    <ligand>
        <name>Mg(2+)</name>
        <dbReference type="ChEBI" id="CHEBI:18420"/>
        <label>2</label>
    </ligand>
</feature>
<proteinExistence type="inferred from homology"/>
<keyword evidence="11 21" id="KW-0067">ATP-binding</keyword>
<evidence type="ECO:0000256" key="11">
    <source>
        <dbReference type="ARBA" id="ARBA00022840"/>
    </source>
</evidence>
<evidence type="ECO:0000256" key="5">
    <source>
        <dbReference type="ARBA" id="ARBA00010871"/>
    </source>
</evidence>
<dbReference type="SUPFAM" id="SSF52440">
    <property type="entry name" value="PreATP-grasp domain"/>
    <property type="match status" value="1"/>
</dbReference>
<evidence type="ECO:0000256" key="18">
    <source>
        <dbReference type="HAMAP-Rule" id="MF_00047"/>
    </source>
</evidence>
<evidence type="ECO:0000256" key="3">
    <source>
        <dbReference type="ARBA" id="ARBA00004496"/>
    </source>
</evidence>
<evidence type="ECO:0000256" key="21">
    <source>
        <dbReference type="PROSITE-ProRule" id="PRU00409"/>
    </source>
</evidence>
<dbReference type="Gene3D" id="3.40.50.20">
    <property type="match status" value="1"/>
</dbReference>
<name>A0A2A5W9I7_9GAMM</name>
<dbReference type="GO" id="GO:0008360">
    <property type="term" value="P:regulation of cell shape"/>
    <property type="evidence" value="ECO:0007669"/>
    <property type="project" value="UniProtKB-KW"/>
</dbReference>
<evidence type="ECO:0000256" key="13">
    <source>
        <dbReference type="ARBA" id="ARBA00022960"/>
    </source>
</evidence>
<keyword evidence="7 18" id="KW-0963">Cytoplasm</keyword>
<dbReference type="InterPro" id="IPR005905">
    <property type="entry name" value="D_ala_D_ala"/>
</dbReference>
<accession>A0A2A5W9I7</accession>
<dbReference type="Gene3D" id="3.30.1490.20">
    <property type="entry name" value="ATP-grasp fold, A domain"/>
    <property type="match status" value="1"/>
</dbReference>
<feature type="active site" evidence="19">
    <location>
        <position position="26"/>
    </location>
</feature>
<dbReference type="InterPro" id="IPR011127">
    <property type="entry name" value="Dala_Dala_lig_N"/>
</dbReference>
<dbReference type="PANTHER" id="PTHR23132">
    <property type="entry name" value="D-ALANINE--D-ALANINE LIGASE"/>
    <property type="match status" value="1"/>
</dbReference>
<keyword evidence="10 21" id="KW-0547">Nucleotide-binding</keyword>
<keyword evidence="9 20" id="KW-0479">Metal-binding</keyword>
<evidence type="ECO:0000256" key="9">
    <source>
        <dbReference type="ARBA" id="ARBA00022723"/>
    </source>
</evidence>
<dbReference type="UniPathway" id="UPA00219"/>
<keyword evidence="8 18" id="KW-0436">Ligase</keyword>
<evidence type="ECO:0000256" key="17">
    <source>
        <dbReference type="ARBA" id="ARBA00047614"/>
    </source>
</evidence>
<keyword evidence="13 18" id="KW-0133">Cell shape</keyword>
<dbReference type="InterPro" id="IPR013815">
    <property type="entry name" value="ATP_grasp_subdomain_1"/>
</dbReference>
<comment type="catalytic activity">
    <reaction evidence="17 18">
        <text>2 D-alanine + ATP = D-alanyl-D-alanine + ADP + phosphate + H(+)</text>
        <dbReference type="Rhea" id="RHEA:11224"/>
        <dbReference type="ChEBI" id="CHEBI:15378"/>
        <dbReference type="ChEBI" id="CHEBI:30616"/>
        <dbReference type="ChEBI" id="CHEBI:43474"/>
        <dbReference type="ChEBI" id="CHEBI:57416"/>
        <dbReference type="ChEBI" id="CHEBI:57822"/>
        <dbReference type="ChEBI" id="CHEBI:456216"/>
        <dbReference type="EC" id="6.3.2.4"/>
    </reaction>
</comment>
<protein>
    <recommendedName>
        <fullName evidence="6 18">D-alanine--D-alanine ligase</fullName>
        <ecNumber evidence="6 18">6.3.2.4</ecNumber>
    </recommendedName>
    <alternativeName>
        <fullName evidence="18">D-Ala-D-Ala ligase</fullName>
    </alternativeName>
    <alternativeName>
        <fullName evidence="18">D-alanylalanine synthetase</fullName>
    </alternativeName>
</protein>
<dbReference type="GO" id="GO:0009252">
    <property type="term" value="P:peptidoglycan biosynthetic process"/>
    <property type="evidence" value="ECO:0007669"/>
    <property type="project" value="UniProtKB-UniRule"/>
</dbReference>
<dbReference type="InterPro" id="IPR011095">
    <property type="entry name" value="Dala_Dala_lig_C"/>
</dbReference>
<feature type="active site" evidence="19">
    <location>
        <position position="284"/>
    </location>
</feature>
<comment type="cofactor">
    <cofactor evidence="1">
        <name>Mn(2+)</name>
        <dbReference type="ChEBI" id="CHEBI:29035"/>
    </cofactor>
</comment>
<dbReference type="Gene3D" id="3.30.470.20">
    <property type="entry name" value="ATP-grasp fold, B domain"/>
    <property type="match status" value="1"/>
</dbReference>
<dbReference type="GO" id="GO:0005524">
    <property type="term" value="F:ATP binding"/>
    <property type="evidence" value="ECO:0007669"/>
    <property type="project" value="UniProtKB-UniRule"/>
</dbReference>
<sequence length="311" mass="34156">MKPINKEKILAKLGHVAVLKGGASPEREISLISGSAVFNGLKRLGVNASVIDVGNDVIEQLKAAKPDLVVIMLHGEGGEDGVIQGLLEVMELPYTGSGVLASSIAMDKVKSKLLWQRLGLSTADFEFANESSCWQELINRYGKLVVKPVSGGSSLGIAIVDNAVDLEKHYWKALEFDAEVIVEKFIEGVEYSTGVLGSELFPTIQLETNREFFDFEAKYTDEDSRIICPPELSEEKLTELEILVKRAYDSLGCKGLARVDVMQGIDGEFYLLELNTIPGMTEHSFVPMAAKHIGINFDELLLRILDSETQH</sequence>
<dbReference type="Pfam" id="PF07478">
    <property type="entry name" value="Dala_Dala_lig_C"/>
    <property type="match status" value="1"/>
</dbReference>
<dbReference type="PANTHER" id="PTHR23132:SF23">
    <property type="entry name" value="D-ALANINE--D-ALANINE LIGASE B"/>
    <property type="match status" value="1"/>
</dbReference>
<dbReference type="SUPFAM" id="SSF56059">
    <property type="entry name" value="Glutathione synthetase ATP-binding domain-like"/>
    <property type="match status" value="1"/>
</dbReference>
<dbReference type="InterPro" id="IPR011761">
    <property type="entry name" value="ATP-grasp"/>
</dbReference>
<dbReference type="PIRSF" id="PIRSF039102">
    <property type="entry name" value="Ddl/VanB"/>
    <property type="match status" value="1"/>
</dbReference>
<evidence type="ECO:0000256" key="15">
    <source>
        <dbReference type="ARBA" id="ARBA00023211"/>
    </source>
</evidence>
<feature type="binding site" evidence="20">
    <location>
        <position position="273"/>
    </location>
    <ligand>
        <name>Mg(2+)</name>
        <dbReference type="ChEBI" id="CHEBI:18420"/>
        <label>1</label>
    </ligand>
</feature>
<gene>
    <name evidence="18" type="primary">ddl</name>
    <name evidence="23" type="ORF">CNF02_10215</name>
</gene>
<evidence type="ECO:0000259" key="22">
    <source>
        <dbReference type="PROSITE" id="PS50975"/>
    </source>
</evidence>
<dbReference type="GO" id="GO:0046872">
    <property type="term" value="F:metal ion binding"/>
    <property type="evidence" value="ECO:0007669"/>
    <property type="project" value="UniProtKB-KW"/>
</dbReference>
<dbReference type="AlphaFoldDB" id="A0A2A5W9I7"/>
<evidence type="ECO:0000313" key="23">
    <source>
        <dbReference type="EMBL" id="PDH33072.1"/>
    </source>
</evidence>
<dbReference type="GO" id="GO:0008716">
    <property type="term" value="F:D-alanine-D-alanine ligase activity"/>
    <property type="evidence" value="ECO:0007669"/>
    <property type="project" value="UniProtKB-UniRule"/>
</dbReference>
<evidence type="ECO:0000256" key="8">
    <source>
        <dbReference type="ARBA" id="ARBA00022598"/>
    </source>
</evidence>
<evidence type="ECO:0000256" key="14">
    <source>
        <dbReference type="ARBA" id="ARBA00022984"/>
    </source>
</evidence>
<comment type="similarity">
    <text evidence="5 18">Belongs to the D-alanine--D-alanine ligase family.</text>
</comment>
<dbReference type="InterPro" id="IPR016185">
    <property type="entry name" value="PreATP-grasp_dom_sf"/>
</dbReference>
<evidence type="ECO:0000256" key="1">
    <source>
        <dbReference type="ARBA" id="ARBA00001936"/>
    </source>
</evidence>
<evidence type="ECO:0000256" key="7">
    <source>
        <dbReference type="ARBA" id="ARBA00022490"/>
    </source>
</evidence>
<keyword evidence="14 18" id="KW-0573">Peptidoglycan synthesis</keyword>
<reference evidence="23 24" key="1">
    <citation type="submission" date="2017-08" db="EMBL/GenBank/DDBJ databases">
        <title>Fine stratification of microbial communities through a metagenomic profile of the photic zone.</title>
        <authorList>
            <person name="Haro-Moreno J.M."/>
            <person name="Lopez-Perez M."/>
            <person name="De La Torre J."/>
            <person name="Picazo A."/>
            <person name="Camacho A."/>
            <person name="Rodriguez-Valera F."/>
        </authorList>
    </citation>
    <scope>NUCLEOTIDE SEQUENCE [LARGE SCALE GENOMIC DNA]</scope>
    <source>
        <strain evidence="23">MED-G28</strain>
    </source>
</reference>
<dbReference type="GO" id="GO:0071555">
    <property type="term" value="P:cell wall organization"/>
    <property type="evidence" value="ECO:0007669"/>
    <property type="project" value="UniProtKB-KW"/>
</dbReference>
<comment type="subcellular location">
    <subcellularLocation>
        <location evidence="3 18">Cytoplasm</location>
    </subcellularLocation>
</comment>
<evidence type="ECO:0000256" key="2">
    <source>
        <dbReference type="ARBA" id="ARBA00003921"/>
    </source>
</evidence>